<dbReference type="EMBL" id="AGEY01000196">
    <property type="protein sequence ID" value="EHL95805.1"/>
    <property type="molecule type" value="Genomic_DNA"/>
</dbReference>
<dbReference type="Pfam" id="PF15980">
    <property type="entry name" value="ComGF"/>
    <property type="match status" value="1"/>
</dbReference>
<dbReference type="HOGENOM" id="CLU_1822865_0_0_9"/>
<accession>G9ZSP2</accession>
<dbReference type="PATRIC" id="fig|797515.3.peg.2504"/>
<comment type="caution">
    <text evidence="2">The sequence shown here is derived from an EMBL/GenBank/DDBJ whole genome shotgun (WGS) entry which is preliminary data.</text>
</comment>
<organism evidence="2 3">
    <name type="scientific">Lentilactobacillus parafarraginis F0439</name>
    <dbReference type="NCBI Taxonomy" id="797515"/>
    <lineage>
        <taxon>Bacteria</taxon>
        <taxon>Bacillati</taxon>
        <taxon>Bacillota</taxon>
        <taxon>Bacilli</taxon>
        <taxon>Lactobacillales</taxon>
        <taxon>Lactobacillaceae</taxon>
        <taxon>Lentilactobacillus</taxon>
    </lineage>
</organism>
<evidence type="ECO:0000256" key="1">
    <source>
        <dbReference type="SAM" id="Phobius"/>
    </source>
</evidence>
<protein>
    <recommendedName>
        <fullName evidence="4">Prepilin-type cleavage/methylation protein</fullName>
    </recommendedName>
</protein>
<dbReference type="RefSeq" id="WP_008214850.1">
    <property type="nucleotide sequence ID" value="NZ_JH415059.1"/>
</dbReference>
<keyword evidence="1" id="KW-1133">Transmembrane helix</keyword>
<evidence type="ECO:0000313" key="3">
    <source>
        <dbReference type="Proteomes" id="UP000004625"/>
    </source>
</evidence>
<keyword evidence="1" id="KW-0472">Membrane</keyword>
<dbReference type="InterPro" id="IPR016977">
    <property type="entry name" value="ComGF"/>
</dbReference>
<sequence>MRQLPVRNKASNRSGYLLVEGLISLIVSVLAIWTITVMLLFVSRQSQNQTINFYAYIQLLESQHYRFQTIEVGNEDVLLYSPVTHKRYHMAKYQNMIRLTGVHLGHIRALVGVKDVDWRRQNGGLITDVTFANGQVCHAYSPLVKHHE</sequence>
<name>G9ZSP2_9LACO</name>
<reference evidence="2 3" key="1">
    <citation type="submission" date="2011-09" db="EMBL/GenBank/DDBJ databases">
        <authorList>
            <person name="Weinstock G."/>
            <person name="Sodergren E."/>
            <person name="Clifton S."/>
            <person name="Fulton L."/>
            <person name="Fulton B."/>
            <person name="Courtney L."/>
            <person name="Fronick C."/>
            <person name="Harrison M."/>
            <person name="Strong C."/>
            <person name="Farmer C."/>
            <person name="Delahaunty K."/>
            <person name="Markovic C."/>
            <person name="Hall O."/>
            <person name="Minx P."/>
            <person name="Tomlinson C."/>
            <person name="Mitreva M."/>
            <person name="Hou S."/>
            <person name="Chen J."/>
            <person name="Wollam A."/>
            <person name="Pepin K.H."/>
            <person name="Johnson M."/>
            <person name="Bhonagiri V."/>
            <person name="Zhang X."/>
            <person name="Suruliraj S."/>
            <person name="Warren W."/>
            <person name="Chinwalla A."/>
            <person name="Mardis E.R."/>
            <person name="Wilson R.K."/>
        </authorList>
    </citation>
    <scope>NUCLEOTIDE SEQUENCE [LARGE SCALE GENOMIC DNA]</scope>
    <source>
        <strain evidence="2 3">F0439</strain>
    </source>
</reference>
<dbReference type="AlphaFoldDB" id="G9ZSP2"/>
<evidence type="ECO:0000313" key="2">
    <source>
        <dbReference type="EMBL" id="EHL95805.1"/>
    </source>
</evidence>
<evidence type="ECO:0008006" key="4">
    <source>
        <dbReference type="Google" id="ProtNLM"/>
    </source>
</evidence>
<proteinExistence type="predicted"/>
<dbReference type="Proteomes" id="UP000004625">
    <property type="component" value="Unassembled WGS sequence"/>
</dbReference>
<dbReference type="eggNOG" id="ENOG5030AD6">
    <property type="taxonomic scope" value="Bacteria"/>
</dbReference>
<keyword evidence="1" id="KW-0812">Transmembrane</keyword>
<dbReference type="STRING" id="797515.HMPREF9103_02761"/>
<gene>
    <name evidence="2" type="ORF">HMPREF9103_02761</name>
</gene>
<keyword evidence="3" id="KW-1185">Reference proteome</keyword>
<feature type="transmembrane region" description="Helical" evidence="1">
    <location>
        <begin position="21"/>
        <end position="42"/>
    </location>
</feature>